<reference evidence="2" key="1">
    <citation type="journal article" date="2021" name="J. Hered.">
        <title>Genome Assembly of Salicaceae Populus deltoides (Eastern Cottonwood) I-69 Based on Nanopore Sequencing and Hi-C Technologies.</title>
        <authorList>
            <person name="Bai S."/>
            <person name="Wu H."/>
            <person name="Zhang J."/>
            <person name="Pan Z."/>
            <person name="Zhao W."/>
            <person name="Li Z."/>
            <person name="Tong C."/>
        </authorList>
    </citation>
    <scope>NUCLEOTIDE SEQUENCE</scope>
    <source>
        <tissue evidence="2">Leaf</tissue>
    </source>
</reference>
<dbReference type="PANTHER" id="PTHR48048:SF45">
    <property type="entry name" value="GLYCOSYLTRANSFERASE"/>
    <property type="match status" value="1"/>
</dbReference>
<comment type="similarity">
    <text evidence="1">Belongs to the UDP-glycosyltransferase family.</text>
</comment>
<dbReference type="Proteomes" id="UP000807159">
    <property type="component" value="Chromosome 16"/>
</dbReference>
<dbReference type="AlphaFoldDB" id="A0A8T2X1J8"/>
<name>A0A8T2X1J8_POPDE</name>
<dbReference type="InterPro" id="IPR050481">
    <property type="entry name" value="UDP-glycosyltransf_plant"/>
</dbReference>
<comment type="caution">
    <text evidence="2">The sequence shown here is derived from an EMBL/GenBank/DDBJ whole genome shotgun (WGS) entry which is preliminary data.</text>
</comment>
<dbReference type="EMBL" id="JACEGQ020000016">
    <property type="protein sequence ID" value="KAH8486011.1"/>
    <property type="molecule type" value="Genomic_DNA"/>
</dbReference>
<gene>
    <name evidence="2" type="ORF">H0E87_027457</name>
</gene>
<dbReference type="SUPFAM" id="SSF53756">
    <property type="entry name" value="UDP-Glycosyltransferase/glycogen phosphorylase"/>
    <property type="match status" value="1"/>
</dbReference>
<evidence type="ECO:0000256" key="1">
    <source>
        <dbReference type="ARBA" id="ARBA00009995"/>
    </source>
</evidence>
<sequence length="312" mass="34783">MRVVDLPCLEHTAVHKTGASWMASLAEAQKNHVKEFVSKIKAQSELSPNDSPRLAGFVLDTFVLAMNDLAAEFGVPWPFMTSRKRISLCTKTRSDAELEIPSLVNRLPAKLLPSLVFNRESLPIFLGAARRLKHARGILINTFKELESHAINSLSKGEIPPVYPLGPVVICKGNSYDVGSSQINDYKDIMQWLDDQPPCSVVFLCFGSWGSFSVDQVKEIAYALEQCGHRFLWCLREPPCKGAIGEIVSSDDIKRGLKLQMENGSEIRKKVKEMSQLSRKALMEDGSSYSALTRLIEDVMDNIAWHDCSLLS</sequence>
<evidence type="ECO:0000313" key="2">
    <source>
        <dbReference type="EMBL" id="KAH8486011.1"/>
    </source>
</evidence>
<dbReference type="GO" id="GO:0035251">
    <property type="term" value="F:UDP-glucosyltransferase activity"/>
    <property type="evidence" value="ECO:0007669"/>
    <property type="project" value="InterPro"/>
</dbReference>
<proteinExistence type="inferred from homology"/>
<organism evidence="2 3">
    <name type="scientific">Populus deltoides</name>
    <name type="common">Eastern poplar</name>
    <name type="synonym">Eastern cottonwood</name>
    <dbReference type="NCBI Taxonomy" id="3696"/>
    <lineage>
        <taxon>Eukaryota</taxon>
        <taxon>Viridiplantae</taxon>
        <taxon>Streptophyta</taxon>
        <taxon>Embryophyta</taxon>
        <taxon>Tracheophyta</taxon>
        <taxon>Spermatophyta</taxon>
        <taxon>Magnoliopsida</taxon>
        <taxon>eudicotyledons</taxon>
        <taxon>Gunneridae</taxon>
        <taxon>Pentapetalae</taxon>
        <taxon>rosids</taxon>
        <taxon>fabids</taxon>
        <taxon>Malpighiales</taxon>
        <taxon>Salicaceae</taxon>
        <taxon>Saliceae</taxon>
        <taxon>Populus</taxon>
    </lineage>
</organism>
<keyword evidence="3" id="KW-1185">Reference proteome</keyword>
<dbReference type="Gene3D" id="3.40.50.2000">
    <property type="entry name" value="Glycogen Phosphorylase B"/>
    <property type="match status" value="4"/>
</dbReference>
<protein>
    <submittedName>
        <fullName evidence="2">Uncharacterized protein</fullName>
    </submittedName>
</protein>
<dbReference type="PANTHER" id="PTHR48048">
    <property type="entry name" value="GLYCOSYLTRANSFERASE"/>
    <property type="match status" value="1"/>
</dbReference>
<evidence type="ECO:0000313" key="3">
    <source>
        <dbReference type="Proteomes" id="UP000807159"/>
    </source>
</evidence>
<accession>A0A8T2X1J8</accession>